<evidence type="ECO:0000256" key="1">
    <source>
        <dbReference type="SAM" id="SignalP"/>
    </source>
</evidence>
<name>A0ABS9E5J6_9HYPH</name>
<dbReference type="Proteomes" id="UP001201217">
    <property type="component" value="Unassembled WGS sequence"/>
</dbReference>
<gene>
    <name evidence="2" type="ORF">L1I42_01625</name>
</gene>
<protein>
    <submittedName>
        <fullName evidence="2">Uncharacterized protein</fullName>
    </submittedName>
</protein>
<dbReference type="RefSeq" id="WP_236112756.1">
    <property type="nucleotide sequence ID" value="NZ_JAKGTI010000001.1"/>
</dbReference>
<keyword evidence="3" id="KW-1185">Reference proteome</keyword>
<organism evidence="2 3">
    <name type="scientific">Maritalea mediterranea</name>
    <dbReference type="NCBI Taxonomy" id="2909667"/>
    <lineage>
        <taxon>Bacteria</taxon>
        <taxon>Pseudomonadati</taxon>
        <taxon>Pseudomonadota</taxon>
        <taxon>Alphaproteobacteria</taxon>
        <taxon>Hyphomicrobiales</taxon>
        <taxon>Devosiaceae</taxon>
        <taxon>Maritalea</taxon>
    </lineage>
</organism>
<proteinExistence type="predicted"/>
<reference evidence="2 3" key="1">
    <citation type="submission" date="2022-01" db="EMBL/GenBank/DDBJ databases">
        <title>Maritalea mediterranea sp. nov., isolated from marine plastic residues from the Malva-rosa beach (Valencia, Spain).</title>
        <authorList>
            <person name="Vidal-Verdu A."/>
            <person name="Molina-Menor E."/>
            <person name="Pascual J."/>
            <person name="Pereto J."/>
            <person name="Porcar M."/>
        </authorList>
    </citation>
    <scope>NUCLEOTIDE SEQUENCE [LARGE SCALE GENOMIC DNA]</scope>
    <source>
        <strain evidence="2 3">P4.10X</strain>
    </source>
</reference>
<comment type="caution">
    <text evidence="2">The sequence shown here is derived from an EMBL/GenBank/DDBJ whole genome shotgun (WGS) entry which is preliminary data.</text>
</comment>
<feature type="chain" id="PRO_5047331723" evidence="1">
    <location>
        <begin position="30"/>
        <end position="155"/>
    </location>
</feature>
<evidence type="ECO:0000313" key="2">
    <source>
        <dbReference type="EMBL" id="MCF4097184.1"/>
    </source>
</evidence>
<feature type="signal peptide" evidence="1">
    <location>
        <begin position="1"/>
        <end position="29"/>
    </location>
</feature>
<accession>A0ABS9E5J6</accession>
<keyword evidence="1" id="KW-0732">Signal</keyword>
<sequence>MRQMNSKLNPAMLVGLCAATFALPNAATAKTDQVGTIYHYERSNQDGSMPEQVSVFYAAPDRVEVYKAQEKCNNAAFVHADIDPSTGVANTITGARLLPDAQHLDFAFLTYDKANAILSMRVELPNMPVIEKSTQVAHDPWHLFDFDFATLTIAH</sequence>
<dbReference type="EMBL" id="JAKGTI010000001">
    <property type="protein sequence ID" value="MCF4097184.1"/>
    <property type="molecule type" value="Genomic_DNA"/>
</dbReference>
<evidence type="ECO:0000313" key="3">
    <source>
        <dbReference type="Proteomes" id="UP001201217"/>
    </source>
</evidence>